<gene>
    <name evidence="1" type="ORF">SDC9_205543</name>
</gene>
<dbReference type="AlphaFoldDB" id="A0A645J371"/>
<comment type="caution">
    <text evidence="1">The sequence shown here is derived from an EMBL/GenBank/DDBJ whole genome shotgun (WGS) entry which is preliminary data.</text>
</comment>
<dbReference type="EMBL" id="VSSQ01129893">
    <property type="protein sequence ID" value="MPN57847.1"/>
    <property type="molecule type" value="Genomic_DNA"/>
</dbReference>
<protein>
    <recommendedName>
        <fullName evidence="2">MalT-like TPR region domain-containing protein</fullName>
    </recommendedName>
</protein>
<evidence type="ECO:0000313" key="1">
    <source>
        <dbReference type="EMBL" id="MPN57847.1"/>
    </source>
</evidence>
<organism evidence="1">
    <name type="scientific">bioreactor metagenome</name>
    <dbReference type="NCBI Taxonomy" id="1076179"/>
    <lineage>
        <taxon>unclassified sequences</taxon>
        <taxon>metagenomes</taxon>
        <taxon>ecological metagenomes</taxon>
    </lineage>
</organism>
<proteinExistence type="predicted"/>
<name>A0A645J371_9ZZZZ</name>
<evidence type="ECO:0008006" key="2">
    <source>
        <dbReference type="Google" id="ProtNLM"/>
    </source>
</evidence>
<sequence length="92" mass="10171">MSYVCRGDILEETGRIDEFVSDHVAAAEILDVLFDRNELDDIELLVSIHQGIASALMKEGRMKEAEKHLLAAMRMGVDGIEDTMISLGINPP</sequence>
<accession>A0A645J371</accession>
<reference evidence="1" key="1">
    <citation type="submission" date="2019-08" db="EMBL/GenBank/DDBJ databases">
        <authorList>
            <person name="Kucharzyk K."/>
            <person name="Murdoch R.W."/>
            <person name="Higgins S."/>
            <person name="Loffler F."/>
        </authorList>
    </citation>
    <scope>NUCLEOTIDE SEQUENCE</scope>
</reference>